<feature type="domain" description="SCP" evidence="1">
    <location>
        <begin position="4"/>
        <end position="165"/>
    </location>
</feature>
<sequence length="189" mass="21532">MTREVRDKFLEKHNRVRSLVAWGEAVDKKGLFAPQASQMPKLKYNCNIETSAKNHARRCKFKHSEKATSRKLGENLAQLMNPKLTFVQAANMSVEAWFSELKEIGVGKQLNFTSSLARTGVGHYTQLVWQRTTEIGCGIARCPGENSKKKIFVVCQYKRPGNVINRRIYDIGRYCSKCGERRCEKGLCV</sequence>
<dbReference type="CDD" id="cd05380">
    <property type="entry name" value="CAP_euk"/>
    <property type="match status" value="1"/>
</dbReference>
<dbReference type="Pfam" id="PF00188">
    <property type="entry name" value="CAP"/>
    <property type="match status" value="1"/>
</dbReference>
<dbReference type="PRINTS" id="PR00838">
    <property type="entry name" value="V5ALLERGEN"/>
</dbReference>
<proteinExistence type="predicted"/>
<dbReference type="SUPFAM" id="SSF55797">
    <property type="entry name" value="PR-1-like"/>
    <property type="match status" value="1"/>
</dbReference>
<dbReference type="STRING" id="29172.A0A0D8X6G9"/>
<dbReference type="Gene3D" id="3.40.33.10">
    <property type="entry name" value="CAP"/>
    <property type="match status" value="1"/>
</dbReference>
<dbReference type="GO" id="GO:0005576">
    <property type="term" value="C:extracellular region"/>
    <property type="evidence" value="ECO:0007669"/>
    <property type="project" value="InterPro"/>
</dbReference>
<accession>A0A0D8X6G9</accession>
<keyword evidence="3" id="KW-1185">Reference proteome</keyword>
<dbReference type="AlphaFoldDB" id="A0A0D8X6G9"/>
<dbReference type="EMBL" id="KN717725">
    <property type="protein sequence ID" value="KJH40140.1"/>
    <property type="molecule type" value="Genomic_DNA"/>
</dbReference>
<dbReference type="InterPro" id="IPR001283">
    <property type="entry name" value="CRISP-related"/>
</dbReference>
<reference evidence="3" key="2">
    <citation type="journal article" date="2016" name="Sci. Rep.">
        <title>Dictyocaulus viviparus genome, variome and transcriptome elucidate lungworm biology and support future intervention.</title>
        <authorList>
            <person name="McNulty S.N."/>
            <person name="Strube C."/>
            <person name="Rosa B.A."/>
            <person name="Martin J.C."/>
            <person name="Tyagi R."/>
            <person name="Choi Y.J."/>
            <person name="Wang Q."/>
            <person name="Hallsworth Pepin K."/>
            <person name="Zhang X."/>
            <person name="Ozersky P."/>
            <person name="Wilson R.K."/>
            <person name="Sternberg P.W."/>
            <person name="Gasser R.B."/>
            <person name="Mitreva M."/>
        </authorList>
    </citation>
    <scope>NUCLEOTIDE SEQUENCE [LARGE SCALE GENOMIC DNA]</scope>
    <source>
        <strain evidence="3">HannoverDv2000</strain>
    </source>
</reference>
<evidence type="ECO:0000313" key="2">
    <source>
        <dbReference type="EMBL" id="KJH40140.1"/>
    </source>
</evidence>
<gene>
    <name evidence="2" type="ORF">DICVIV_13930</name>
</gene>
<dbReference type="Proteomes" id="UP000053766">
    <property type="component" value="Unassembled WGS sequence"/>
</dbReference>
<dbReference type="InterPro" id="IPR035940">
    <property type="entry name" value="CAP_sf"/>
</dbReference>
<reference evidence="2 3" key="1">
    <citation type="submission" date="2013-11" db="EMBL/GenBank/DDBJ databases">
        <title>Draft genome of the bovine lungworm Dictyocaulus viviparus.</title>
        <authorList>
            <person name="Mitreva M."/>
        </authorList>
    </citation>
    <scope>NUCLEOTIDE SEQUENCE [LARGE SCALE GENOMIC DNA]</scope>
    <source>
        <strain evidence="2 3">HannoverDv2000</strain>
    </source>
</reference>
<name>A0A0D8X6G9_DICVI</name>
<protein>
    <submittedName>
        <fullName evidence="2">SCP-like protein</fullName>
    </submittedName>
</protein>
<dbReference type="PANTHER" id="PTHR10334">
    <property type="entry name" value="CYSTEINE-RICH SECRETORY PROTEIN-RELATED"/>
    <property type="match status" value="1"/>
</dbReference>
<organism evidence="2 3">
    <name type="scientific">Dictyocaulus viviparus</name>
    <name type="common">Bovine lungworm</name>
    <dbReference type="NCBI Taxonomy" id="29172"/>
    <lineage>
        <taxon>Eukaryota</taxon>
        <taxon>Metazoa</taxon>
        <taxon>Ecdysozoa</taxon>
        <taxon>Nematoda</taxon>
        <taxon>Chromadorea</taxon>
        <taxon>Rhabditida</taxon>
        <taxon>Rhabditina</taxon>
        <taxon>Rhabditomorpha</taxon>
        <taxon>Strongyloidea</taxon>
        <taxon>Metastrongylidae</taxon>
        <taxon>Dictyocaulus</taxon>
    </lineage>
</organism>
<dbReference type="PROSITE" id="PS01009">
    <property type="entry name" value="CRISP_1"/>
    <property type="match status" value="1"/>
</dbReference>
<dbReference type="OrthoDB" id="5853705at2759"/>
<dbReference type="InterPro" id="IPR018244">
    <property type="entry name" value="Allrgn_V5/Tpx1_CS"/>
</dbReference>
<evidence type="ECO:0000313" key="3">
    <source>
        <dbReference type="Proteomes" id="UP000053766"/>
    </source>
</evidence>
<dbReference type="PRINTS" id="PR00837">
    <property type="entry name" value="V5TPXLIKE"/>
</dbReference>
<dbReference type="InterPro" id="IPR002413">
    <property type="entry name" value="V5_allergen-like"/>
</dbReference>
<dbReference type="PROSITE" id="PS01010">
    <property type="entry name" value="CRISP_2"/>
    <property type="match status" value="1"/>
</dbReference>
<evidence type="ECO:0000259" key="1">
    <source>
        <dbReference type="SMART" id="SM00198"/>
    </source>
</evidence>
<dbReference type="InterPro" id="IPR014044">
    <property type="entry name" value="CAP_dom"/>
</dbReference>
<dbReference type="SMART" id="SM00198">
    <property type="entry name" value="SCP"/>
    <property type="match status" value="1"/>
</dbReference>